<dbReference type="Proteomes" id="UP001459204">
    <property type="component" value="Unassembled WGS sequence"/>
</dbReference>
<organism evidence="2 3">
    <name type="scientific">Pseudoxanthomonas putridarboris</name>
    <dbReference type="NCBI Taxonomy" id="752605"/>
    <lineage>
        <taxon>Bacteria</taxon>
        <taxon>Pseudomonadati</taxon>
        <taxon>Pseudomonadota</taxon>
        <taxon>Gammaproteobacteria</taxon>
        <taxon>Lysobacterales</taxon>
        <taxon>Lysobacteraceae</taxon>
        <taxon>Pseudoxanthomonas</taxon>
    </lineage>
</organism>
<keyword evidence="1" id="KW-0472">Membrane</keyword>
<reference evidence="2 3" key="1">
    <citation type="submission" date="2024-04" db="EMBL/GenBank/DDBJ databases">
        <title>Draft genome sequence of Pseudoxanthomonas putridarboris WD12.</title>
        <authorList>
            <person name="Oh J."/>
        </authorList>
    </citation>
    <scope>NUCLEOTIDE SEQUENCE [LARGE SCALE GENOMIC DNA]</scope>
    <source>
        <strain evidence="2 3">WD12</strain>
    </source>
</reference>
<accession>A0ABU9IVS5</accession>
<dbReference type="EMBL" id="JBBWWT010000001">
    <property type="protein sequence ID" value="MEL1263067.1"/>
    <property type="molecule type" value="Genomic_DNA"/>
</dbReference>
<feature type="transmembrane region" description="Helical" evidence="1">
    <location>
        <begin position="46"/>
        <end position="68"/>
    </location>
</feature>
<comment type="caution">
    <text evidence="2">The sequence shown here is derived from an EMBL/GenBank/DDBJ whole genome shotgun (WGS) entry which is preliminary data.</text>
</comment>
<keyword evidence="1" id="KW-1133">Transmembrane helix</keyword>
<gene>
    <name evidence="2" type="ORF">AAD027_01585</name>
</gene>
<feature type="transmembrane region" description="Helical" evidence="1">
    <location>
        <begin position="74"/>
        <end position="91"/>
    </location>
</feature>
<evidence type="ECO:0000313" key="3">
    <source>
        <dbReference type="Proteomes" id="UP001459204"/>
    </source>
</evidence>
<evidence type="ECO:0000256" key="1">
    <source>
        <dbReference type="SAM" id="Phobius"/>
    </source>
</evidence>
<sequence>MGVLIYTLALIFFIIPISLRAYLSLKKGRFPLPVLQNNVVVNRIKLRKAFGILSPIVFWSLHVFLLVWTIAIDAWLSALAIVVYMVISPLLSGQIKAKQVNVIPETVAPRIPDGDRA</sequence>
<keyword evidence="1" id="KW-0812">Transmembrane</keyword>
<feature type="transmembrane region" description="Helical" evidence="1">
    <location>
        <begin position="6"/>
        <end position="25"/>
    </location>
</feature>
<protein>
    <recommendedName>
        <fullName evidence="4">SdpI/YhfL protein family protein</fullName>
    </recommendedName>
</protein>
<evidence type="ECO:0000313" key="2">
    <source>
        <dbReference type="EMBL" id="MEL1263067.1"/>
    </source>
</evidence>
<dbReference type="RefSeq" id="WP_341724265.1">
    <property type="nucleotide sequence ID" value="NZ_JBBWWT010000001.1"/>
</dbReference>
<name>A0ABU9IVS5_9GAMM</name>
<keyword evidence="3" id="KW-1185">Reference proteome</keyword>
<evidence type="ECO:0008006" key="4">
    <source>
        <dbReference type="Google" id="ProtNLM"/>
    </source>
</evidence>
<proteinExistence type="predicted"/>